<sequence>MSVKIINNDAEFKAELAKDSKKLIVVDFSAEWCGPCKQIEPFFNELATKYRHVSFLRTDVDANQTTAQACGVTAMPTFQFYKGNAKVGELKGANPGGLEALVKQHQGPVEEGTVVSGAGGSYSEITEFITMNQVECLNEKEGTSVKNIFKADTTFLESDVDEQLLMSISFNQSVKLHSIKILGPAANGPKTIKTYVNRPSTLGFDEADGIAETETLSVSKKDLEGGVIPLKFVRYQSVHNINIFIVDNQDGEETTRVDQVIFYGVPGMATNMKDLKKAHDHDH</sequence>
<dbReference type="AlphaFoldDB" id="A0A507C870"/>
<dbReference type="InterPro" id="IPR013766">
    <property type="entry name" value="Thioredoxin_domain"/>
</dbReference>
<evidence type="ECO:0000256" key="1">
    <source>
        <dbReference type="ARBA" id="ARBA00023157"/>
    </source>
</evidence>
<dbReference type="GeneID" id="42004633"/>
<evidence type="ECO:0008006" key="6">
    <source>
        <dbReference type="Google" id="ProtNLM"/>
    </source>
</evidence>
<name>A0A507C870_9FUNG</name>
<dbReference type="Proteomes" id="UP000319731">
    <property type="component" value="Unassembled WGS sequence"/>
</dbReference>
<feature type="domain" description="Thioredoxin" evidence="2">
    <location>
        <begin position="1"/>
        <end position="134"/>
    </location>
</feature>
<accession>A0A507C870</accession>
<protein>
    <recommendedName>
        <fullName evidence="6">Thioredoxin domain-containing protein</fullName>
    </recommendedName>
</protein>
<dbReference type="Gene3D" id="2.60.120.470">
    <property type="entry name" value="PITH domain"/>
    <property type="match status" value="1"/>
</dbReference>
<dbReference type="STRING" id="1806994.A0A507C870"/>
<proteinExistence type="predicted"/>
<dbReference type="CDD" id="cd02947">
    <property type="entry name" value="TRX_family"/>
    <property type="match status" value="1"/>
</dbReference>
<dbReference type="SUPFAM" id="SSF49785">
    <property type="entry name" value="Galactose-binding domain-like"/>
    <property type="match status" value="1"/>
</dbReference>
<dbReference type="InterPro" id="IPR008979">
    <property type="entry name" value="Galactose-bd-like_sf"/>
</dbReference>
<dbReference type="Pfam" id="PF00085">
    <property type="entry name" value="Thioredoxin"/>
    <property type="match status" value="1"/>
</dbReference>
<dbReference type="InterPro" id="IPR036249">
    <property type="entry name" value="Thioredoxin-like_sf"/>
</dbReference>
<dbReference type="SUPFAM" id="SSF52833">
    <property type="entry name" value="Thioredoxin-like"/>
    <property type="match status" value="1"/>
</dbReference>
<dbReference type="RefSeq" id="XP_031024640.1">
    <property type="nucleotide sequence ID" value="XM_031169336.1"/>
</dbReference>
<dbReference type="PROSITE" id="PS51352">
    <property type="entry name" value="THIOREDOXIN_2"/>
    <property type="match status" value="1"/>
</dbReference>
<evidence type="ECO:0000259" key="3">
    <source>
        <dbReference type="PROSITE" id="PS51532"/>
    </source>
</evidence>
<dbReference type="PRINTS" id="PR00421">
    <property type="entry name" value="THIOREDOXIN"/>
</dbReference>
<dbReference type="FunFam" id="3.40.30.10:FF:000245">
    <property type="entry name" value="Thioredoxin"/>
    <property type="match status" value="1"/>
</dbReference>
<dbReference type="PANTHER" id="PTHR46115">
    <property type="entry name" value="THIOREDOXIN-LIKE PROTEIN 1"/>
    <property type="match status" value="1"/>
</dbReference>
<keyword evidence="1" id="KW-1015">Disulfide bond</keyword>
<evidence type="ECO:0000313" key="5">
    <source>
        <dbReference type="Proteomes" id="UP000319731"/>
    </source>
</evidence>
<dbReference type="InterPro" id="IPR037047">
    <property type="entry name" value="PITH_dom_sf"/>
</dbReference>
<dbReference type="EMBL" id="QEAO01000018">
    <property type="protein sequence ID" value="TPX33723.1"/>
    <property type="molecule type" value="Genomic_DNA"/>
</dbReference>
<dbReference type="InterPro" id="IPR010400">
    <property type="entry name" value="PITH_dom"/>
</dbReference>
<dbReference type="Pfam" id="PF06201">
    <property type="entry name" value="PITH"/>
    <property type="match status" value="1"/>
</dbReference>
<evidence type="ECO:0000259" key="2">
    <source>
        <dbReference type="PROSITE" id="PS51352"/>
    </source>
</evidence>
<dbReference type="GO" id="GO:0005737">
    <property type="term" value="C:cytoplasm"/>
    <property type="evidence" value="ECO:0007669"/>
    <property type="project" value="UniProtKB-ARBA"/>
</dbReference>
<feature type="domain" description="PITH" evidence="3">
    <location>
        <begin position="114"/>
        <end position="282"/>
    </location>
</feature>
<dbReference type="OrthoDB" id="10263751at2759"/>
<evidence type="ECO:0000313" key="4">
    <source>
        <dbReference type="EMBL" id="TPX33723.1"/>
    </source>
</evidence>
<dbReference type="PROSITE" id="PS00194">
    <property type="entry name" value="THIOREDOXIN_1"/>
    <property type="match status" value="1"/>
</dbReference>
<keyword evidence="5" id="KW-1185">Reference proteome</keyword>
<dbReference type="InterPro" id="IPR017937">
    <property type="entry name" value="Thioredoxin_CS"/>
</dbReference>
<dbReference type="PROSITE" id="PS51532">
    <property type="entry name" value="PITH"/>
    <property type="match status" value="1"/>
</dbReference>
<gene>
    <name evidence="4" type="ORF">SmJEL517_g03408</name>
</gene>
<reference evidence="4 5" key="1">
    <citation type="journal article" date="2019" name="Sci. Rep.">
        <title>Comparative genomics of chytrid fungi reveal insights into the obligate biotrophic and pathogenic lifestyle of Synchytrium endobioticum.</title>
        <authorList>
            <person name="van de Vossenberg B.T.L.H."/>
            <person name="Warris S."/>
            <person name="Nguyen H.D.T."/>
            <person name="van Gent-Pelzer M.P.E."/>
            <person name="Joly D.L."/>
            <person name="van de Geest H.C."/>
            <person name="Bonants P.J.M."/>
            <person name="Smith D.S."/>
            <person name="Levesque C.A."/>
            <person name="van der Lee T.A.J."/>
        </authorList>
    </citation>
    <scope>NUCLEOTIDE SEQUENCE [LARGE SCALE GENOMIC DNA]</scope>
    <source>
        <strain evidence="4 5">JEL517</strain>
    </source>
</reference>
<comment type="caution">
    <text evidence="4">The sequence shown here is derived from an EMBL/GenBank/DDBJ whole genome shotgun (WGS) entry which is preliminary data.</text>
</comment>
<dbReference type="Gene3D" id="3.40.30.10">
    <property type="entry name" value="Glutaredoxin"/>
    <property type="match status" value="1"/>
</dbReference>
<organism evidence="4 5">
    <name type="scientific">Synchytrium microbalum</name>
    <dbReference type="NCBI Taxonomy" id="1806994"/>
    <lineage>
        <taxon>Eukaryota</taxon>
        <taxon>Fungi</taxon>
        <taxon>Fungi incertae sedis</taxon>
        <taxon>Chytridiomycota</taxon>
        <taxon>Chytridiomycota incertae sedis</taxon>
        <taxon>Chytridiomycetes</taxon>
        <taxon>Synchytriales</taxon>
        <taxon>Synchytriaceae</taxon>
        <taxon>Synchytrium</taxon>
    </lineage>
</organism>